<comment type="caution">
    <text evidence="5">The sequence shown here is derived from an EMBL/GenBank/DDBJ whole genome shotgun (WGS) entry which is preliminary data.</text>
</comment>
<gene>
    <name evidence="5" type="ORF">O1420_15700</name>
</gene>
<evidence type="ECO:0000313" key="6">
    <source>
        <dbReference type="Proteomes" id="UP001078742"/>
    </source>
</evidence>
<dbReference type="PANTHER" id="PTHR30349:SF64">
    <property type="entry name" value="PROPHAGE INTEGRASE INTD-RELATED"/>
    <property type="match status" value="1"/>
</dbReference>
<evidence type="ECO:0000256" key="3">
    <source>
        <dbReference type="ARBA" id="ARBA00023172"/>
    </source>
</evidence>
<accession>A0A9Q4NX42</accession>
<dbReference type="InterPro" id="IPR002104">
    <property type="entry name" value="Integrase_catalytic"/>
</dbReference>
<dbReference type="GO" id="GO:0015074">
    <property type="term" value="P:DNA integration"/>
    <property type="evidence" value="ECO:0007669"/>
    <property type="project" value="InterPro"/>
</dbReference>
<evidence type="ECO:0000256" key="2">
    <source>
        <dbReference type="ARBA" id="ARBA00023125"/>
    </source>
</evidence>
<dbReference type="Gene3D" id="1.10.443.10">
    <property type="entry name" value="Intergrase catalytic core"/>
    <property type="match status" value="1"/>
</dbReference>
<protein>
    <submittedName>
        <fullName evidence="5">Site-specific integrase</fullName>
    </submittedName>
</protein>
<dbReference type="CDD" id="cd01185">
    <property type="entry name" value="INTN1_C_like"/>
    <property type="match status" value="1"/>
</dbReference>
<dbReference type="AlphaFoldDB" id="A0A9Q4NX42"/>
<organism evidence="5 6">
    <name type="scientific">Bacteroides fragilis</name>
    <dbReference type="NCBI Taxonomy" id="817"/>
    <lineage>
        <taxon>Bacteria</taxon>
        <taxon>Pseudomonadati</taxon>
        <taxon>Bacteroidota</taxon>
        <taxon>Bacteroidia</taxon>
        <taxon>Bacteroidales</taxon>
        <taxon>Bacteroidaceae</taxon>
        <taxon>Bacteroides</taxon>
    </lineage>
</organism>
<dbReference type="EMBL" id="JAPUAV010000011">
    <property type="protein sequence ID" value="MCZ2572823.1"/>
    <property type="molecule type" value="Genomic_DNA"/>
</dbReference>
<dbReference type="Proteomes" id="UP001078742">
    <property type="component" value="Unassembled WGS sequence"/>
</dbReference>
<dbReference type="RefSeq" id="WP_269104154.1">
    <property type="nucleotide sequence ID" value="NZ_JAPUAV010000011.1"/>
</dbReference>
<dbReference type="InterPro" id="IPR011010">
    <property type="entry name" value="DNA_brk_join_enz"/>
</dbReference>
<name>A0A9Q4NX42_BACFG</name>
<reference evidence="5" key="1">
    <citation type="submission" date="2022-12" db="EMBL/GenBank/DDBJ databases">
        <title>Development of a Multilocus Sequence Typing Scheme for Bacteroides fragilis Based on Whole Genome Sequencing Data and Clinical Application.</title>
        <authorList>
            <person name="Nielsen F.D."/>
            <person name="Justesen U.S."/>
        </authorList>
    </citation>
    <scope>NUCLEOTIDE SEQUENCE</scope>
    <source>
        <strain evidence="5">BF_BC_VIB_DK_2012_57</strain>
    </source>
</reference>
<proteinExistence type="inferred from homology"/>
<dbReference type="GO" id="GO:0003677">
    <property type="term" value="F:DNA binding"/>
    <property type="evidence" value="ECO:0007669"/>
    <property type="project" value="UniProtKB-KW"/>
</dbReference>
<evidence type="ECO:0000259" key="4">
    <source>
        <dbReference type="PROSITE" id="PS51898"/>
    </source>
</evidence>
<comment type="similarity">
    <text evidence="1">Belongs to the 'phage' integrase family.</text>
</comment>
<dbReference type="InterPro" id="IPR050090">
    <property type="entry name" value="Tyrosine_recombinase_XerCD"/>
</dbReference>
<evidence type="ECO:0000256" key="1">
    <source>
        <dbReference type="ARBA" id="ARBA00008857"/>
    </source>
</evidence>
<keyword evidence="3" id="KW-0233">DNA recombination</keyword>
<feature type="domain" description="Tyr recombinase" evidence="4">
    <location>
        <begin position="248"/>
        <end position="441"/>
    </location>
</feature>
<keyword evidence="2" id="KW-0238">DNA-binding</keyword>
<dbReference type="PROSITE" id="PS51898">
    <property type="entry name" value="TYR_RECOMBINASE"/>
    <property type="match status" value="1"/>
</dbReference>
<dbReference type="SUPFAM" id="SSF56349">
    <property type="entry name" value="DNA breaking-rejoining enzymes"/>
    <property type="match status" value="1"/>
</dbReference>
<dbReference type="InterPro" id="IPR013762">
    <property type="entry name" value="Integrase-like_cat_sf"/>
</dbReference>
<dbReference type="GO" id="GO:0006310">
    <property type="term" value="P:DNA recombination"/>
    <property type="evidence" value="ECO:0007669"/>
    <property type="project" value="UniProtKB-KW"/>
</dbReference>
<dbReference type="Gene3D" id="1.10.150.130">
    <property type="match status" value="1"/>
</dbReference>
<evidence type="ECO:0000313" key="5">
    <source>
        <dbReference type="EMBL" id="MCZ2572823.1"/>
    </source>
</evidence>
<dbReference type="PANTHER" id="PTHR30349">
    <property type="entry name" value="PHAGE INTEGRASE-RELATED"/>
    <property type="match status" value="1"/>
</dbReference>
<sequence length="444" mass="52402">MATIKAFIRTKKKDKETFIRFRISDGRNIQLYHVSELKILPSLWDEKREQYKAKCVVRTDERIRLNTAVAERKKLLLTLYDSTPGITSSKLDSLVDECIHPEKYPEKGNDFFSLMELCLQKKQISKVRERDFRVLMYTLKRYEMFVSAYKGKPFKLRIDEMDVDTLEDIESFFINEHNLYVEYPEIYKEIRISIEPEYRFFKPQPRGHNTICSLFSRFRVFYNWCNKQDITTNNPFKKYNRNSVEKYGTPFYLTLDERNLIADFDLSKYPQLEVQRDIFIFQCLIGCRVSDLLKMTDSNIINGVVEYIPHKTKEERPLVVRVPLNGRAKELVEKYRGIDAKGRLFPFVWAQSYNNSIREILRLCGVTRPVTIINSVTGEEEKRPICEVASSHMARRTFIGNLYKKVKDPNLVGALSGHSEGSKAFVRYREIDDDIKRELVDMLE</sequence>
<dbReference type="InterPro" id="IPR010998">
    <property type="entry name" value="Integrase_recombinase_N"/>
</dbReference>